<feature type="domain" description="Fumarase C C-terminal" evidence="1">
    <location>
        <begin position="2"/>
        <end position="54"/>
    </location>
</feature>
<evidence type="ECO:0000259" key="1">
    <source>
        <dbReference type="Pfam" id="PF10415"/>
    </source>
</evidence>
<dbReference type="Gene3D" id="1.10.40.30">
    <property type="entry name" value="Fumarase/aspartase (C-terminal domain)"/>
    <property type="match status" value="1"/>
</dbReference>
<keyword evidence="3" id="KW-1185">Reference proteome</keyword>
<dbReference type="FunFam" id="1.10.40.30:FF:000002">
    <property type="entry name" value="Fumarate hydratase class II"/>
    <property type="match status" value="1"/>
</dbReference>
<dbReference type="AlphaFoldDB" id="A0A8T9QGI9"/>
<accession>A0A8T9QGI9</accession>
<dbReference type="SUPFAM" id="SSF48557">
    <property type="entry name" value="L-aspartase-like"/>
    <property type="match status" value="1"/>
</dbReference>
<dbReference type="GO" id="GO:0004333">
    <property type="term" value="F:fumarate hydratase activity"/>
    <property type="evidence" value="ECO:0007669"/>
    <property type="project" value="InterPro"/>
</dbReference>
<proteinExistence type="predicted"/>
<dbReference type="EMBL" id="CP095046">
    <property type="protein sequence ID" value="UOQ74940.1"/>
    <property type="molecule type" value="Genomic_DNA"/>
</dbReference>
<dbReference type="PANTHER" id="PTHR11444">
    <property type="entry name" value="ASPARTATEAMMONIA/ARGININOSUCCINATE/ADENYLOSUCCINATE LYASE"/>
    <property type="match status" value="1"/>
</dbReference>
<dbReference type="Proteomes" id="UP000831796">
    <property type="component" value="Chromosome"/>
</dbReference>
<dbReference type="GO" id="GO:0006099">
    <property type="term" value="P:tricarboxylic acid cycle"/>
    <property type="evidence" value="ECO:0007669"/>
    <property type="project" value="InterPro"/>
</dbReference>
<evidence type="ECO:0000313" key="3">
    <source>
        <dbReference type="Proteomes" id="UP000831796"/>
    </source>
</evidence>
<protein>
    <recommendedName>
        <fullName evidence="1">Fumarase C C-terminal domain-containing protein</fullName>
    </recommendedName>
</protein>
<dbReference type="KEGG" id="hcu:MUN79_04490"/>
<dbReference type="GO" id="GO:0006106">
    <property type="term" value="P:fumarate metabolic process"/>
    <property type="evidence" value="ECO:0007669"/>
    <property type="project" value="InterPro"/>
</dbReference>
<sequence length="59" mass="6664">MLVTALNPHIGYYKAAEIAQTAHKNGSTLKETALQLGYLTEEQFNEWLKPEDMVGEIKK</sequence>
<gene>
    <name evidence="2" type="ORF">MUN79_04490</name>
</gene>
<dbReference type="GO" id="GO:0006108">
    <property type="term" value="P:malate metabolic process"/>
    <property type="evidence" value="ECO:0007669"/>
    <property type="project" value="TreeGrafter"/>
</dbReference>
<reference evidence="2" key="1">
    <citation type="submission" date="2022-04" db="EMBL/GenBank/DDBJ databases">
        <title>Hymenobacter sp. isolated from the air.</title>
        <authorList>
            <person name="Won M."/>
            <person name="Lee C.-M."/>
            <person name="Woen H.-Y."/>
            <person name="Kwon S.-W."/>
        </authorList>
    </citation>
    <scope>NUCLEOTIDE SEQUENCE</scope>
    <source>
        <strain evidence="2">5116S-3</strain>
    </source>
</reference>
<dbReference type="InterPro" id="IPR008948">
    <property type="entry name" value="L-Aspartase-like"/>
</dbReference>
<dbReference type="PANTHER" id="PTHR11444:SF1">
    <property type="entry name" value="FUMARATE HYDRATASE, MITOCHONDRIAL"/>
    <property type="match status" value="1"/>
</dbReference>
<name>A0A8T9QGI9_9BACT</name>
<evidence type="ECO:0000313" key="2">
    <source>
        <dbReference type="EMBL" id="UOQ74940.1"/>
    </source>
</evidence>
<organism evidence="2 3">
    <name type="scientific">Hymenobacter cellulosilyticus</name>
    <dbReference type="NCBI Taxonomy" id="2932248"/>
    <lineage>
        <taxon>Bacteria</taxon>
        <taxon>Pseudomonadati</taxon>
        <taxon>Bacteroidota</taxon>
        <taxon>Cytophagia</taxon>
        <taxon>Cytophagales</taxon>
        <taxon>Hymenobacteraceae</taxon>
        <taxon>Hymenobacter</taxon>
    </lineage>
</organism>
<dbReference type="Pfam" id="PF10415">
    <property type="entry name" value="FumaraseC_C"/>
    <property type="match status" value="1"/>
</dbReference>
<dbReference type="InterPro" id="IPR018951">
    <property type="entry name" value="Fumarase_C_C"/>
</dbReference>
<dbReference type="InterPro" id="IPR005677">
    <property type="entry name" value="Fum_hydII"/>
</dbReference>